<evidence type="ECO:0000313" key="9">
    <source>
        <dbReference type="Proteomes" id="UP001232156"/>
    </source>
</evidence>
<feature type="transmembrane region" description="Helical" evidence="6">
    <location>
        <begin position="99"/>
        <end position="120"/>
    </location>
</feature>
<comment type="subcellular location">
    <subcellularLocation>
        <location evidence="1">Cell membrane</location>
        <topology evidence="1">Multi-pass membrane protein</topology>
    </subcellularLocation>
</comment>
<dbReference type="EMBL" id="JAUZQE010000023">
    <property type="protein sequence ID" value="MDR4126354.1"/>
    <property type="molecule type" value="Genomic_DNA"/>
</dbReference>
<evidence type="ECO:0000256" key="2">
    <source>
        <dbReference type="ARBA" id="ARBA00022475"/>
    </source>
</evidence>
<evidence type="ECO:0000256" key="6">
    <source>
        <dbReference type="SAM" id="Phobius"/>
    </source>
</evidence>
<protein>
    <submittedName>
        <fullName evidence="8">RDD family protein</fullName>
    </submittedName>
</protein>
<accession>A0ABU1D7E5</accession>
<sequence length="178" mass="20098">MTADVTDLPPTPPRLRRFASMMYEGVLLFGIVFAVGILFDTLTESHNALMFRHARQALIFVAIGVYFLICWRGGQTLPMKTWDIRLVERDGTRPSMGRLVLRYLLMWPLPLLAALLVQGASRLTGYASTDLLIVFAPFSIFIWSWFDRDGQFLHDRLLGTRLVDVRPATRQRAAAAGG</sequence>
<keyword evidence="9" id="KW-1185">Reference proteome</keyword>
<evidence type="ECO:0000256" key="5">
    <source>
        <dbReference type="ARBA" id="ARBA00023136"/>
    </source>
</evidence>
<proteinExistence type="predicted"/>
<dbReference type="PANTHER" id="PTHR36115:SF6">
    <property type="entry name" value="PROLINE-RICH ANTIGEN HOMOLOG"/>
    <property type="match status" value="1"/>
</dbReference>
<feature type="transmembrane region" description="Helical" evidence="6">
    <location>
        <begin position="54"/>
        <end position="71"/>
    </location>
</feature>
<evidence type="ECO:0000256" key="3">
    <source>
        <dbReference type="ARBA" id="ARBA00022692"/>
    </source>
</evidence>
<dbReference type="PANTHER" id="PTHR36115">
    <property type="entry name" value="PROLINE-RICH ANTIGEN HOMOLOG-RELATED"/>
    <property type="match status" value="1"/>
</dbReference>
<gene>
    <name evidence="8" type="ORF">Q8947_10215</name>
</gene>
<organism evidence="8 9">
    <name type="scientific">Yanghanlia caeni</name>
    <dbReference type="NCBI Taxonomy" id="3064283"/>
    <lineage>
        <taxon>Bacteria</taxon>
        <taxon>Pseudomonadati</taxon>
        <taxon>Pseudomonadota</taxon>
        <taxon>Betaproteobacteria</taxon>
        <taxon>Burkholderiales</taxon>
        <taxon>Alcaligenaceae</taxon>
        <taxon>Yanghanlia</taxon>
    </lineage>
</organism>
<dbReference type="InterPro" id="IPR051791">
    <property type="entry name" value="Pra-immunoreactive"/>
</dbReference>
<feature type="transmembrane region" description="Helical" evidence="6">
    <location>
        <begin position="126"/>
        <end position="146"/>
    </location>
</feature>
<evidence type="ECO:0000256" key="4">
    <source>
        <dbReference type="ARBA" id="ARBA00022989"/>
    </source>
</evidence>
<evidence type="ECO:0000313" key="8">
    <source>
        <dbReference type="EMBL" id="MDR4126354.1"/>
    </source>
</evidence>
<keyword evidence="2" id="KW-1003">Cell membrane</keyword>
<keyword evidence="4 6" id="KW-1133">Transmembrane helix</keyword>
<keyword evidence="5 6" id="KW-0472">Membrane</keyword>
<dbReference type="Proteomes" id="UP001232156">
    <property type="component" value="Unassembled WGS sequence"/>
</dbReference>
<keyword evidence="3 6" id="KW-0812">Transmembrane</keyword>
<feature type="transmembrane region" description="Helical" evidence="6">
    <location>
        <begin position="21"/>
        <end position="42"/>
    </location>
</feature>
<name>A0ABU1D7E5_9BURK</name>
<reference evidence="8 9" key="1">
    <citation type="submission" date="2023-08" db="EMBL/GenBank/DDBJ databases">
        <title>Alcaligenaceae gen. nov., a novel taxon isolated from the sludge of Yixing Pesticide Factory.</title>
        <authorList>
            <person name="Ruan L."/>
        </authorList>
    </citation>
    <scope>NUCLEOTIDE SEQUENCE [LARGE SCALE GENOMIC DNA]</scope>
    <source>
        <strain evidence="8 9">LG-2</strain>
    </source>
</reference>
<dbReference type="InterPro" id="IPR010432">
    <property type="entry name" value="RDD"/>
</dbReference>
<feature type="domain" description="RDD" evidence="7">
    <location>
        <begin position="12"/>
        <end position="158"/>
    </location>
</feature>
<evidence type="ECO:0000256" key="1">
    <source>
        <dbReference type="ARBA" id="ARBA00004651"/>
    </source>
</evidence>
<dbReference type="Pfam" id="PF06271">
    <property type="entry name" value="RDD"/>
    <property type="match status" value="1"/>
</dbReference>
<evidence type="ECO:0000259" key="7">
    <source>
        <dbReference type="Pfam" id="PF06271"/>
    </source>
</evidence>
<comment type="caution">
    <text evidence="8">The sequence shown here is derived from an EMBL/GenBank/DDBJ whole genome shotgun (WGS) entry which is preliminary data.</text>
</comment>
<dbReference type="RefSeq" id="WP_347287194.1">
    <property type="nucleotide sequence ID" value="NZ_JAUZQE010000023.1"/>
</dbReference>